<keyword evidence="3" id="KW-1185">Reference proteome</keyword>
<dbReference type="NCBIfam" id="TIGR01549">
    <property type="entry name" value="HAD-SF-IA-v1"/>
    <property type="match status" value="1"/>
</dbReference>
<accession>A0ABD4Z5T5</accession>
<sequence length="219" mass="24681">MIKGVVFDLDGTLVDSVEIHVSAWLEACKAMGLVKDDVEEMNMENLIRKLVGLAPIDIAYKIVSNSELAKKLAETKQRIYLTKIERVKLFPNVEKSLETLKKMDMKIAIASSVSSNIIKRILELNNIANYIDAYVGSDEVSKRKPEPDIFLKALEKISVKPSEAVIVGDTEYDIIPANKINAISIQICWKQCLETNTKPNFYAKNIEEVIEIIKKLINK</sequence>
<dbReference type="InterPro" id="IPR036412">
    <property type="entry name" value="HAD-like_sf"/>
</dbReference>
<protein>
    <submittedName>
        <fullName evidence="2">HAD family phosphatase</fullName>
    </submittedName>
</protein>
<dbReference type="InterPro" id="IPR023214">
    <property type="entry name" value="HAD_sf"/>
</dbReference>
<evidence type="ECO:0000313" key="2">
    <source>
        <dbReference type="EMBL" id="MDK6028114.1"/>
    </source>
</evidence>
<dbReference type="PANTHER" id="PTHR43434">
    <property type="entry name" value="PHOSPHOGLYCOLATE PHOSPHATASE"/>
    <property type="match status" value="1"/>
</dbReference>
<dbReference type="EMBL" id="JASNVW010000001">
    <property type="protein sequence ID" value="MDK6028114.1"/>
    <property type="molecule type" value="Genomic_DNA"/>
</dbReference>
<dbReference type="Pfam" id="PF13419">
    <property type="entry name" value="HAD_2"/>
    <property type="match status" value="1"/>
</dbReference>
<dbReference type="InterPro" id="IPR006439">
    <property type="entry name" value="HAD-SF_hydro_IA"/>
</dbReference>
<dbReference type="InterPro" id="IPR041492">
    <property type="entry name" value="HAD_2"/>
</dbReference>
<dbReference type="InterPro" id="IPR050155">
    <property type="entry name" value="HAD-like_hydrolase_sf"/>
</dbReference>
<dbReference type="SFLD" id="SFLDG01135">
    <property type="entry name" value="C1.5.6:_HAD__Beta-PGM__Phospha"/>
    <property type="match status" value="1"/>
</dbReference>
<dbReference type="NCBIfam" id="TIGR01509">
    <property type="entry name" value="HAD-SF-IA-v3"/>
    <property type="match status" value="1"/>
</dbReference>
<organism evidence="2 3">
    <name type="scientific">Ignisphaera cupida</name>
    <dbReference type="NCBI Taxonomy" id="3050454"/>
    <lineage>
        <taxon>Archaea</taxon>
        <taxon>Thermoproteota</taxon>
        <taxon>Thermoprotei</taxon>
        <taxon>Desulfurococcales</taxon>
        <taxon>Desulfurococcaceae</taxon>
        <taxon>Ignisphaera</taxon>
    </lineage>
</organism>
<dbReference type="SFLD" id="SFLDS00003">
    <property type="entry name" value="Haloacid_Dehalogenase"/>
    <property type="match status" value="1"/>
</dbReference>
<dbReference type="SUPFAM" id="SSF56784">
    <property type="entry name" value="HAD-like"/>
    <property type="match status" value="1"/>
</dbReference>
<dbReference type="SFLD" id="SFLDG01129">
    <property type="entry name" value="C1.5:_HAD__Beta-PGM__Phosphata"/>
    <property type="match status" value="1"/>
</dbReference>
<reference evidence="2 3" key="1">
    <citation type="submission" date="2023-05" db="EMBL/GenBank/DDBJ databases">
        <title>A new hyperthermophilic archaea 'Ignisphaera cupida' sp. nov. and description of the family 'Ignisphaeraceae' fam. nov.</title>
        <authorList>
            <person name="Podosokorskaya O.A."/>
            <person name="Elcheninov A.G."/>
            <person name="Klukina A."/>
            <person name="Merkel A.Y."/>
        </authorList>
    </citation>
    <scope>NUCLEOTIDE SEQUENCE [LARGE SCALE GENOMIC DNA]</scope>
    <source>
        <strain evidence="2 3">4213-co</strain>
    </source>
</reference>
<dbReference type="Proteomes" id="UP001529235">
    <property type="component" value="Unassembled WGS sequence"/>
</dbReference>
<dbReference type="Gene3D" id="1.10.150.240">
    <property type="entry name" value="Putative phosphatase, domain 2"/>
    <property type="match status" value="1"/>
</dbReference>
<proteinExistence type="inferred from homology"/>
<dbReference type="PANTHER" id="PTHR43434:SF1">
    <property type="entry name" value="PHOSPHOGLYCOLATE PHOSPHATASE"/>
    <property type="match status" value="1"/>
</dbReference>
<name>A0ABD4Z5T5_9CREN</name>
<comment type="caution">
    <text evidence="2">The sequence shown here is derived from an EMBL/GenBank/DDBJ whole genome shotgun (WGS) entry which is preliminary data.</text>
</comment>
<comment type="similarity">
    <text evidence="1">Belongs to the HAD-like hydrolase superfamily.</text>
</comment>
<dbReference type="PRINTS" id="PR00413">
    <property type="entry name" value="HADHALOGNASE"/>
</dbReference>
<dbReference type="RefSeq" id="WP_285273088.1">
    <property type="nucleotide sequence ID" value="NZ_JASNVW010000001.1"/>
</dbReference>
<dbReference type="GO" id="GO:0003824">
    <property type="term" value="F:catalytic activity"/>
    <property type="evidence" value="ECO:0007669"/>
    <property type="project" value="UniProtKB-ARBA"/>
</dbReference>
<gene>
    <name evidence="2" type="ORF">QPL79_01885</name>
</gene>
<evidence type="ECO:0000313" key="3">
    <source>
        <dbReference type="Proteomes" id="UP001529235"/>
    </source>
</evidence>
<dbReference type="AlphaFoldDB" id="A0ABD4Z5T5"/>
<dbReference type="Gene3D" id="3.40.50.1000">
    <property type="entry name" value="HAD superfamily/HAD-like"/>
    <property type="match status" value="1"/>
</dbReference>
<dbReference type="InterPro" id="IPR023198">
    <property type="entry name" value="PGP-like_dom2"/>
</dbReference>
<evidence type="ECO:0000256" key="1">
    <source>
        <dbReference type="ARBA" id="ARBA00007958"/>
    </source>
</evidence>